<dbReference type="AlphaFoldDB" id="A0A6C0LC49"/>
<evidence type="ECO:0000313" key="1">
    <source>
        <dbReference type="EMBL" id="QHU28529.1"/>
    </source>
</evidence>
<accession>A0A6C0LC49</accession>
<dbReference type="EMBL" id="MN740472">
    <property type="protein sequence ID" value="QHU28529.1"/>
    <property type="molecule type" value="Genomic_DNA"/>
</dbReference>
<proteinExistence type="predicted"/>
<sequence length="164" mass="18999">MSYSVFIPHVFPNIKHEHIAQAFTVHGYGIVKSVDFVSKMRTDGKATRCAFVHFVHWFKGEGPDRFREKIEDLEKQARIVYDDPWFWIVLPNTGKKVERDPCADCAACTFARSERQQESMHKIVKTTDFVDASYVSCLESEIAMLREENAMLRRMTDQVESGMD</sequence>
<reference evidence="1" key="1">
    <citation type="journal article" date="2020" name="Nature">
        <title>Giant virus diversity and host interactions through global metagenomics.</title>
        <authorList>
            <person name="Schulz F."/>
            <person name="Roux S."/>
            <person name="Paez-Espino D."/>
            <person name="Jungbluth S."/>
            <person name="Walsh D.A."/>
            <person name="Denef V.J."/>
            <person name="McMahon K.D."/>
            <person name="Konstantinidis K.T."/>
            <person name="Eloe-Fadrosh E.A."/>
            <person name="Kyrpides N.C."/>
            <person name="Woyke T."/>
        </authorList>
    </citation>
    <scope>NUCLEOTIDE SEQUENCE</scope>
    <source>
        <strain evidence="1">GVMAG-M-3300027770-73</strain>
    </source>
</reference>
<organism evidence="1">
    <name type="scientific">viral metagenome</name>
    <dbReference type="NCBI Taxonomy" id="1070528"/>
    <lineage>
        <taxon>unclassified sequences</taxon>
        <taxon>metagenomes</taxon>
        <taxon>organismal metagenomes</taxon>
    </lineage>
</organism>
<name>A0A6C0LC49_9ZZZZ</name>
<protein>
    <submittedName>
        <fullName evidence="1">Uncharacterized protein</fullName>
    </submittedName>
</protein>